<comment type="subcellular location">
    <subcellularLocation>
        <location evidence="1">Cytoplasm</location>
    </subcellularLocation>
</comment>
<evidence type="ECO:0000313" key="11">
    <source>
        <dbReference type="EMBL" id="CAB4742539.1"/>
    </source>
</evidence>
<dbReference type="InterPro" id="IPR020900">
    <property type="entry name" value="Arg_repress_DNA-bd"/>
</dbReference>
<dbReference type="SUPFAM" id="SSF46785">
    <property type="entry name" value="Winged helix' DNA-binding domain"/>
    <property type="match status" value="1"/>
</dbReference>
<keyword evidence="5" id="KW-0238">DNA-binding</keyword>
<sequence length="173" mass="17452">MAKVLNSTSVSARRAKAIALIKAGVVHSQSDLVKLLKKAGFAVTQATASRDLEEVGAVRSRNSAGELIYQIGTTSDGAISKSMPLPSDLILSVEPSGNLAVVRTPPGGAQFLASALDNSGIASIIGTIAGDDTVLVVSKKSNGGAELAKELLSFGRTSNKSASKSSSGGKAGK</sequence>
<evidence type="ECO:0000313" key="13">
    <source>
        <dbReference type="EMBL" id="CAB4798277.1"/>
    </source>
</evidence>
<evidence type="ECO:0000313" key="16">
    <source>
        <dbReference type="EMBL" id="CAB4980519.1"/>
    </source>
</evidence>
<dbReference type="InterPro" id="IPR020899">
    <property type="entry name" value="Arg_repress_C"/>
</dbReference>
<dbReference type="HAMAP" id="MF_00173">
    <property type="entry name" value="Arg_repressor"/>
    <property type="match status" value="1"/>
</dbReference>
<organism evidence="12">
    <name type="scientific">freshwater metagenome</name>
    <dbReference type="NCBI Taxonomy" id="449393"/>
    <lineage>
        <taxon>unclassified sequences</taxon>
        <taxon>metagenomes</taxon>
        <taxon>ecological metagenomes</taxon>
    </lineage>
</organism>
<feature type="domain" description="Arginine repressor DNA-binding" evidence="7">
    <location>
        <begin position="12"/>
        <end position="72"/>
    </location>
</feature>
<dbReference type="PRINTS" id="PR01467">
    <property type="entry name" value="ARGREPRESSOR"/>
</dbReference>
<evidence type="ECO:0000313" key="17">
    <source>
        <dbReference type="EMBL" id="CAB5006831.1"/>
    </source>
</evidence>
<dbReference type="EMBL" id="CAFBNM010000001">
    <property type="protein sequence ID" value="CAB4944624.1"/>
    <property type="molecule type" value="Genomic_DNA"/>
</dbReference>
<dbReference type="GO" id="GO:0003700">
    <property type="term" value="F:DNA-binding transcription factor activity"/>
    <property type="evidence" value="ECO:0007669"/>
    <property type="project" value="InterPro"/>
</dbReference>
<dbReference type="GO" id="GO:0005737">
    <property type="term" value="C:cytoplasm"/>
    <property type="evidence" value="ECO:0007669"/>
    <property type="project" value="UniProtKB-SubCell"/>
</dbReference>
<evidence type="ECO:0000256" key="2">
    <source>
        <dbReference type="ARBA" id="ARBA00008316"/>
    </source>
</evidence>
<dbReference type="EMBL" id="CAFBOO010000002">
    <property type="protein sequence ID" value="CAB4980519.1"/>
    <property type="molecule type" value="Genomic_DNA"/>
</dbReference>
<dbReference type="GO" id="GO:0003677">
    <property type="term" value="F:DNA binding"/>
    <property type="evidence" value="ECO:0007669"/>
    <property type="project" value="UniProtKB-KW"/>
</dbReference>
<evidence type="ECO:0000256" key="5">
    <source>
        <dbReference type="ARBA" id="ARBA00023125"/>
    </source>
</evidence>
<dbReference type="GO" id="GO:0051259">
    <property type="term" value="P:protein complex oligomerization"/>
    <property type="evidence" value="ECO:0007669"/>
    <property type="project" value="InterPro"/>
</dbReference>
<proteinExistence type="inferred from homology"/>
<dbReference type="Pfam" id="PF01316">
    <property type="entry name" value="Arg_repressor"/>
    <property type="match status" value="1"/>
</dbReference>
<dbReference type="EMBL" id="CAFAZW010000011">
    <property type="protein sequence ID" value="CAB4842613.1"/>
    <property type="molecule type" value="Genomic_DNA"/>
</dbReference>
<evidence type="ECO:0000313" key="10">
    <source>
        <dbReference type="EMBL" id="CAB4682627.1"/>
    </source>
</evidence>
<comment type="similarity">
    <text evidence="2">Belongs to the ArgR family.</text>
</comment>
<dbReference type="PANTHER" id="PTHR34471">
    <property type="entry name" value="ARGININE REPRESSOR"/>
    <property type="match status" value="1"/>
</dbReference>
<dbReference type="EMBL" id="CAEZYT010000082">
    <property type="protein sequence ID" value="CAB4742539.1"/>
    <property type="molecule type" value="Genomic_DNA"/>
</dbReference>
<name>A0A6J6U2I4_9ZZZZ</name>
<evidence type="ECO:0000313" key="12">
    <source>
        <dbReference type="EMBL" id="CAB4753666.1"/>
    </source>
</evidence>
<dbReference type="GO" id="GO:0006525">
    <property type="term" value="P:arginine metabolic process"/>
    <property type="evidence" value="ECO:0007669"/>
    <property type="project" value="InterPro"/>
</dbReference>
<evidence type="ECO:0000256" key="6">
    <source>
        <dbReference type="ARBA" id="ARBA00023163"/>
    </source>
</evidence>
<evidence type="ECO:0000313" key="18">
    <source>
        <dbReference type="EMBL" id="CAB5069811.1"/>
    </source>
</evidence>
<evidence type="ECO:0000313" key="15">
    <source>
        <dbReference type="EMBL" id="CAB4944624.1"/>
    </source>
</evidence>
<dbReference type="EMBL" id="CAFBQY010000001">
    <property type="protein sequence ID" value="CAB5069811.1"/>
    <property type="molecule type" value="Genomic_DNA"/>
</dbReference>
<evidence type="ECO:0000313" key="14">
    <source>
        <dbReference type="EMBL" id="CAB4842613.1"/>
    </source>
</evidence>
<evidence type="ECO:0000256" key="4">
    <source>
        <dbReference type="ARBA" id="ARBA00023015"/>
    </source>
</evidence>
<dbReference type="InterPro" id="IPR036390">
    <property type="entry name" value="WH_DNA-bd_sf"/>
</dbReference>
<dbReference type="InterPro" id="IPR036251">
    <property type="entry name" value="Arg_repress_C_sf"/>
</dbReference>
<evidence type="ECO:0000256" key="3">
    <source>
        <dbReference type="ARBA" id="ARBA00022490"/>
    </source>
</evidence>
<dbReference type="PANTHER" id="PTHR34471:SF1">
    <property type="entry name" value="ARGININE REPRESSOR"/>
    <property type="match status" value="1"/>
</dbReference>
<evidence type="ECO:0000256" key="1">
    <source>
        <dbReference type="ARBA" id="ARBA00004496"/>
    </source>
</evidence>
<dbReference type="EMBL" id="CAFBPO010000001">
    <property type="protein sequence ID" value="CAB5006831.1"/>
    <property type="molecule type" value="Genomic_DNA"/>
</dbReference>
<dbReference type="Gene3D" id="3.30.1360.40">
    <property type="match status" value="1"/>
</dbReference>
<reference evidence="12" key="1">
    <citation type="submission" date="2020-05" db="EMBL/GenBank/DDBJ databases">
        <authorList>
            <person name="Chiriac C."/>
            <person name="Salcher M."/>
            <person name="Ghai R."/>
            <person name="Kavagutti S V."/>
        </authorList>
    </citation>
    <scope>NUCLEOTIDE SEQUENCE</scope>
</reference>
<evidence type="ECO:0000259" key="8">
    <source>
        <dbReference type="Pfam" id="PF02863"/>
    </source>
</evidence>
<dbReference type="SUPFAM" id="SSF55252">
    <property type="entry name" value="C-terminal domain of arginine repressor"/>
    <property type="match status" value="1"/>
</dbReference>
<keyword evidence="4" id="KW-0805">Transcription regulation</keyword>
<dbReference type="EMBL" id="CAEZZH010000005">
    <property type="protein sequence ID" value="CAB4753666.1"/>
    <property type="molecule type" value="Genomic_DNA"/>
</dbReference>
<dbReference type="GO" id="GO:0034618">
    <property type="term" value="F:arginine binding"/>
    <property type="evidence" value="ECO:0007669"/>
    <property type="project" value="InterPro"/>
</dbReference>
<evidence type="ECO:0000313" key="9">
    <source>
        <dbReference type="EMBL" id="CAB4606444.1"/>
    </source>
</evidence>
<dbReference type="AlphaFoldDB" id="A0A6J6U2I4"/>
<dbReference type="Gene3D" id="1.10.10.10">
    <property type="entry name" value="Winged helix-like DNA-binding domain superfamily/Winged helix DNA-binding domain"/>
    <property type="match status" value="1"/>
</dbReference>
<keyword evidence="3" id="KW-0963">Cytoplasm</keyword>
<dbReference type="InterPro" id="IPR036388">
    <property type="entry name" value="WH-like_DNA-bd_sf"/>
</dbReference>
<dbReference type="EMBL" id="CAEZXC010000093">
    <property type="protein sequence ID" value="CAB4682627.1"/>
    <property type="molecule type" value="Genomic_DNA"/>
</dbReference>
<protein>
    <submittedName>
        <fullName evidence="12">Unannotated protein</fullName>
    </submittedName>
</protein>
<accession>A0A6J6U2I4</accession>
<dbReference type="InterPro" id="IPR001669">
    <property type="entry name" value="Arg_repress"/>
</dbReference>
<keyword evidence="6" id="KW-0804">Transcription</keyword>
<dbReference type="EMBL" id="CAFAAN010000003">
    <property type="protein sequence ID" value="CAB4798277.1"/>
    <property type="molecule type" value="Genomic_DNA"/>
</dbReference>
<evidence type="ECO:0000259" key="7">
    <source>
        <dbReference type="Pfam" id="PF01316"/>
    </source>
</evidence>
<dbReference type="EMBL" id="CAEZUM010000086">
    <property type="protein sequence ID" value="CAB4606444.1"/>
    <property type="molecule type" value="Genomic_DNA"/>
</dbReference>
<feature type="domain" description="Arginine repressor C-terminal" evidence="8">
    <location>
        <begin position="88"/>
        <end position="151"/>
    </location>
</feature>
<dbReference type="Pfam" id="PF02863">
    <property type="entry name" value="Arg_repressor_C"/>
    <property type="match status" value="1"/>
</dbReference>
<gene>
    <name evidence="9" type="ORF">UFOPK1824_01083</name>
    <name evidence="10" type="ORF">UFOPK2340_01213</name>
    <name evidence="11" type="ORF">UFOPK2772_01096</name>
    <name evidence="12" type="ORF">UFOPK2850_00606</name>
    <name evidence="13" type="ORF">UFOPK3027_00465</name>
    <name evidence="14" type="ORF">UFOPK3256_00884</name>
    <name evidence="15" type="ORF">UFOPK3827_00149</name>
    <name evidence="16" type="ORF">UFOPK3982_00388</name>
    <name evidence="17" type="ORF">UFOPK4120_00003</name>
    <name evidence="18" type="ORF">UFOPK4404_00149</name>
</gene>